<feature type="region of interest" description="Disordered" evidence="12">
    <location>
        <begin position="599"/>
        <end position="621"/>
    </location>
</feature>
<dbReference type="InterPro" id="IPR003593">
    <property type="entry name" value="AAA+_ATPase"/>
</dbReference>
<keyword evidence="15" id="KW-1185">Reference proteome</keyword>
<dbReference type="PANTHER" id="PTHR11669:SF0">
    <property type="entry name" value="PROTEIN STICHEL-LIKE 2"/>
    <property type="match status" value="1"/>
</dbReference>
<keyword evidence="8 11" id="KW-0067">ATP-binding</keyword>
<evidence type="ECO:0000256" key="3">
    <source>
        <dbReference type="ARBA" id="ARBA00022695"/>
    </source>
</evidence>
<dbReference type="PANTHER" id="PTHR11669">
    <property type="entry name" value="REPLICATION FACTOR C / DNA POLYMERASE III GAMMA-TAU SUBUNIT"/>
    <property type="match status" value="1"/>
</dbReference>
<dbReference type="InterPro" id="IPR045085">
    <property type="entry name" value="HLD_clamp_pol_III_gamma_tau"/>
</dbReference>
<feature type="region of interest" description="Disordered" evidence="12">
    <location>
        <begin position="1"/>
        <end position="28"/>
    </location>
</feature>
<sequence length="621" mass="66911">MTDADIAGAASDDQPGFALGGEPAASPASGAGYRVLARKYRPSNFNDLIGQEAMVRTISNSFETGRVPQAWILTGVRGVGKTTTARILARALNYELPDGSVKGPTIHMPKMGVHCQAIMESRHIDILEMDAASHTGIDDVRQITDGVRYAPSSARYKVYIIDEVHMLSEKAFNAFLKTLEEPPEHAKFVFATTEIRKVPVTVLSRCQRFDLRRVESDVLMTHLSNILSKEGVQAEPEALGMIARAAEGSVRDSLSLLDQAIAHAAGVVRAEDVRQMMGLADRTRVIDLFEALASGDIAAAFKEFRDQYDTGADPVVVLSDLAEFVNFVTRVKVVPATAENLALGETERTRGRDFAAKLSMRVLSRMWQMLLKGIAEVQAATRPQAAAEMVLVRIAYVADLPTPDEAIRMIDANGGGSHLLGGNVVGNAAPRGPSAALSSRSDDGSQVRAVASGSRPALDTSPRPQMSTPAPAPAAAAPVRRLNTFAELVALASEKRDIQLKSALEADMRLVRMEDGRLEVALERSAARSVVNDLSRKLEQWTGRRWTVIVSNEAGEPTLRAQAQAEKEKLTDGIHADPRVQAVMAKFPGTQVIDVRRIVPDADTGADESGPVAAAEEDDDL</sequence>
<evidence type="ECO:0000256" key="6">
    <source>
        <dbReference type="ARBA" id="ARBA00022741"/>
    </source>
</evidence>
<keyword evidence="2 11" id="KW-0808">Transferase</keyword>
<dbReference type="GO" id="GO:0009360">
    <property type="term" value="C:DNA polymerase III complex"/>
    <property type="evidence" value="ECO:0007669"/>
    <property type="project" value="InterPro"/>
</dbReference>
<dbReference type="EMBL" id="AGWY01000012">
    <property type="protein sequence ID" value="EKS33572.1"/>
    <property type="molecule type" value="Genomic_DNA"/>
</dbReference>
<evidence type="ECO:0000256" key="9">
    <source>
        <dbReference type="ARBA" id="ARBA00022932"/>
    </source>
</evidence>
<organism evidence="14 15">
    <name type="scientific">Afipia clevelandensis ATCC 49720</name>
    <dbReference type="NCBI Taxonomy" id="883079"/>
    <lineage>
        <taxon>Bacteria</taxon>
        <taxon>Pseudomonadati</taxon>
        <taxon>Pseudomonadota</taxon>
        <taxon>Alphaproteobacteria</taxon>
        <taxon>Hyphomicrobiales</taxon>
        <taxon>Nitrobacteraceae</taxon>
        <taxon>Afipia</taxon>
    </lineage>
</organism>
<evidence type="ECO:0000256" key="11">
    <source>
        <dbReference type="RuleBase" id="RU364063"/>
    </source>
</evidence>
<dbReference type="InterPro" id="IPR050238">
    <property type="entry name" value="DNA_Rep/Repair_Clamp_Loader"/>
</dbReference>
<dbReference type="GO" id="GO:0006261">
    <property type="term" value="P:DNA-templated DNA replication"/>
    <property type="evidence" value="ECO:0007669"/>
    <property type="project" value="TreeGrafter"/>
</dbReference>
<comment type="similarity">
    <text evidence="1 11">Belongs to the DnaX/STICHEL family.</text>
</comment>
<keyword evidence="4 11" id="KW-0235">DNA replication</keyword>
<dbReference type="InterPro" id="IPR022107">
    <property type="entry name" value="DNA_pol_III_gamma/tau_C"/>
</dbReference>
<comment type="caution">
    <text evidence="14">The sequence shown here is derived from an EMBL/GenBank/DDBJ whole genome shotgun (WGS) entry which is preliminary data.</text>
</comment>
<name>K8NTA4_9BRAD</name>
<comment type="function">
    <text evidence="11">DNA polymerase III is a complex, multichain enzyme responsible for most of the replicative synthesis in bacteria. This DNA polymerase also exhibits 3' to 5' exonuclease activity.</text>
</comment>
<dbReference type="RefSeq" id="WP_002713560.1">
    <property type="nucleotide sequence ID" value="NZ_KB375281.1"/>
</dbReference>
<evidence type="ECO:0000259" key="13">
    <source>
        <dbReference type="SMART" id="SM00382"/>
    </source>
</evidence>
<feature type="region of interest" description="Disordered" evidence="12">
    <location>
        <begin position="431"/>
        <end position="475"/>
    </location>
</feature>
<dbReference type="InterPro" id="IPR008921">
    <property type="entry name" value="DNA_pol3_clamp-load_cplx_C"/>
</dbReference>
<dbReference type="EC" id="2.7.7.7" evidence="11"/>
<keyword evidence="3 11" id="KW-0548">Nucleotidyltransferase</keyword>
<dbReference type="AlphaFoldDB" id="K8NTA4"/>
<keyword evidence="7" id="KW-0862">Zinc</keyword>
<evidence type="ECO:0000256" key="4">
    <source>
        <dbReference type="ARBA" id="ARBA00022705"/>
    </source>
</evidence>
<comment type="catalytic activity">
    <reaction evidence="10 11">
        <text>DNA(n) + a 2'-deoxyribonucleoside 5'-triphosphate = DNA(n+1) + diphosphate</text>
        <dbReference type="Rhea" id="RHEA:22508"/>
        <dbReference type="Rhea" id="RHEA-COMP:17339"/>
        <dbReference type="Rhea" id="RHEA-COMP:17340"/>
        <dbReference type="ChEBI" id="CHEBI:33019"/>
        <dbReference type="ChEBI" id="CHEBI:61560"/>
        <dbReference type="ChEBI" id="CHEBI:173112"/>
        <dbReference type="EC" id="2.7.7.7"/>
    </reaction>
</comment>
<dbReference type="FunFam" id="3.40.50.300:FF:000014">
    <property type="entry name" value="DNA polymerase III subunit gamma/tau"/>
    <property type="match status" value="1"/>
</dbReference>
<dbReference type="Pfam" id="PF13177">
    <property type="entry name" value="DNA_pol3_delta2"/>
    <property type="match status" value="1"/>
</dbReference>
<protein>
    <recommendedName>
        <fullName evidence="11">DNA polymerase III subunit gamma/tau</fullName>
        <ecNumber evidence="11">2.7.7.7</ecNumber>
    </recommendedName>
</protein>
<dbReference type="OrthoDB" id="9810148at2"/>
<evidence type="ECO:0000313" key="14">
    <source>
        <dbReference type="EMBL" id="EKS33572.1"/>
    </source>
</evidence>
<dbReference type="Proteomes" id="UP000001095">
    <property type="component" value="Unassembled WGS sequence"/>
</dbReference>
<dbReference type="InterPro" id="IPR027417">
    <property type="entry name" value="P-loop_NTPase"/>
</dbReference>
<evidence type="ECO:0000256" key="10">
    <source>
        <dbReference type="ARBA" id="ARBA00049244"/>
    </source>
</evidence>
<evidence type="ECO:0000256" key="5">
    <source>
        <dbReference type="ARBA" id="ARBA00022723"/>
    </source>
</evidence>
<dbReference type="GO" id="GO:0003677">
    <property type="term" value="F:DNA binding"/>
    <property type="evidence" value="ECO:0007669"/>
    <property type="project" value="InterPro"/>
</dbReference>
<feature type="domain" description="AAA+ ATPase" evidence="13">
    <location>
        <begin position="67"/>
        <end position="215"/>
    </location>
</feature>
<dbReference type="FunFam" id="1.10.8.60:FF:000013">
    <property type="entry name" value="DNA polymerase III subunit gamma/tau"/>
    <property type="match status" value="1"/>
</dbReference>
<dbReference type="CDD" id="cd18137">
    <property type="entry name" value="HLD_clamp_pol_III_gamma_tau"/>
    <property type="match status" value="1"/>
</dbReference>
<dbReference type="InterPro" id="IPR022754">
    <property type="entry name" value="DNA_pol_III_gamma-3"/>
</dbReference>
<accession>K8NTA4</accession>
<dbReference type="Pfam" id="PF12362">
    <property type="entry name" value="DUF3646"/>
    <property type="match status" value="1"/>
</dbReference>
<dbReference type="Pfam" id="PF22608">
    <property type="entry name" value="DNAX_ATPase_lid"/>
    <property type="match status" value="1"/>
</dbReference>
<dbReference type="SMART" id="SM00382">
    <property type="entry name" value="AAA"/>
    <property type="match status" value="1"/>
</dbReference>
<dbReference type="HOGENOM" id="CLU_006229_0_7_5"/>
<comment type="subunit">
    <text evidence="11">DNA polymerase III contains a core (composed of alpha, epsilon and theta chains) that associates with a tau subunit. This core dimerizes to form the POLIII' complex. PolIII' associates with the gamma complex (composed of gamma, delta, delta', psi and chi chains) and with the beta chain to form the complete DNA polymerase III complex.</text>
</comment>
<keyword evidence="9 11" id="KW-0239">DNA-directed DNA polymerase</keyword>
<evidence type="ECO:0000313" key="15">
    <source>
        <dbReference type="Proteomes" id="UP000001095"/>
    </source>
</evidence>
<dbReference type="Gene3D" id="3.40.50.300">
    <property type="entry name" value="P-loop containing nucleotide triphosphate hydrolases"/>
    <property type="match status" value="1"/>
</dbReference>
<reference evidence="14 15" key="1">
    <citation type="submission" date="2012-04" db="EMBL/GenBank/DDBJ databases">
        <title>The Genome Sequence of Afipia clevelandensis ATCC 49720.</title>
        <authorList>
            <consortium name="The Broad Institute Genome Sequencing Platform"/>
            <person name="Earl A."/>
            <person name="Ward D."/>
            <person name="Feldgarden M."/>
            <person name="Gevers D."/>
            <person name="Huys G."/>
            <person name="Walker B."/>
            <person name="Young S.K."/>
            <person name="Zeng Q."/>
            <person name="Gargeya S."/>
            <person name="Fitzgerald M."/>
            <person name="Haas B."/>
            <person name="Abouelleil A."/>
            <person name="Alvarado L."/>
            <person name="Arachchi H.M."/>
            <person name="Berlin A."/>
            <person name="Chapman S.B."/>
            <person name="Goldberg J."/>
            <person name="Griggs A."/>
            <person name="Gujja S."/>
            <person name="Hansen M."/>
            <person name="Howarth C."/>
            <person name="Imamovic A."/>
            <person name="Larimer J."/>
            <person name="McCowen C."/>
            <person name="Montmayeur A."/>
            <person name="Murphy C."/>
            <person name="Neiman D."/>
            <person name="Pearson M."/>
            <person name="Priest M."/>
            <person name="Roberts A."/>
            <person name="Saif S."/>
            <person name="Shea T."/>
            <person name="Sisk P."/>
            <person name="Sykes S."/>
            <person name="Wortman J."/>
            <person name="Nusbaum C."/>
            <person name="Birren B."/>
        </authorList>
    </citation>
    <scope>NUCLEOTIDE SEQUENCE [LARGE SCALE GENOMIC DNA]</scope>
    <source>
        <strain evidence="14 15">ATCC 49720</strain>
    </source>
</reference>
<dbReference type="NCBIfam" id="NF006585">
    <property type="entry name" value="PRK09111.1"/>
    <property type="match status" value="1"/>
</dbReference>
<dbReference type="GO" id="GO:0003887">
    <property type="term" value="F:DNA-directed DNA polymerase activity"/>
    <property type="evidence" value="ECO:0007669"/>
    <property type="project" value="UniProtKB-KW"/>
</dbReference>
<dbReference type="SUPFAM" id="SSF48019">
    <property type="entry name" value="post-AAA+ oligomerization domain-like"/>
    <property type="match status" value="1"/>
</dbReference>
<dbReference type="CDD" id="cd00009">
    <property type="entry name" value="AAA"/>
    <property type="match status" value="1"/>
</dbReference>
<evidence type="ECO:0000256" key="2">
    <source>
        <dbReference type="ARBA" id="ARBA00022679"/>
    </source>
</evidence>
<gene>
    <name evidence="11" type="primary">dnaX</name>
    <name evidence="14" type="ORF">HMPREF9696_02692</name>
</gene>
<evidence type="ECO:0000256" key="12">
    <source>
        <dbReference type="SAM" id="MobiDB-lite"/>
    </source>
</evidence>
<dbReference type="NCBIfam" id="TIGR02397">
    <property type="entry name" value="dnaX_nterm"/>
    <property type="match status" value="1"/>
</dbReference>
<dbReference type="GO" id="GO:0046872">
    <property type="term" value="F:metal ion binding"/>
    <property type="evidence" value="ECO:0007669"/>
    <property type="project" value="UniProtKB-KW"/>
</dbReference>
<dbReference type="InterPro" id="IPR012763">
    <property type="entry name" value="DNA_pol_III_sug/sutau_N"/>
</dbReference>
<dbReference type="PATRIC" id="fig|883079.3.peg.2740"/>
<keyword evidence="6 11" id="KW-0547">Nucleotide-binding</keyword>
<dbReference type="Pfam" id="PF12169">
    <property type="entry name" value="DNA_pol3_gamma3"/>
    <property type="match status" value="1"/>
</dbReference>
<dbReference type="Gene3D" id="1.20.272.10">
    <property type="match status" value="1"/>
</dbReference>
<dbReference type="FunFam" id="1.20.272.10:FF:000003">
    <property type="entry name" value="DNA polymerase III subunit gamma/tau"/>
    <property type="match status" value="1"/>
</dbReference>
<evidence type="ECO:0000256" key="1">
    <source>
        <dbReference type="ARBA" id="ARBA00006360"/>
    </source>
</evidence>
<dbReference type="Gene3D" id="1.10.8.60">
    <property type="match status" value="1"/>
</dbReference>
<evidence type="ECO:0000256" key="7">
    <source>
        <dbReference type="ARBA" id="ARBA00022833"/>
    </source>
</evidence>
<dbReference type="GO" id="GO:0005524">
    <property type="term" value="F:ATP binding"/>
    <property type="evidence" value="ECO:0007669"/>
    <property type="project" value="UniProtKB-KW"/>
</dbReference>
<proteinExistence type="inferred from homology"/>
<dbReference type="SUPFAM" id="SSF52540">
    <property type="entry name" value="P-loop containing nucleoside triphosphate hydrolases"/>
    <property type="match status" value="1"/>
</dbReference>
<keyword evidence="5" id="KW-0479">Metal-binding</keyword>
<evidence type="ECO:0000256" key="8">
    <source>
        <dbReference type="ARBA" id="ARBA00022840"/>
    </source>
</evidence>